<keyword evidence="2" id="KW-1185">Reference proteome</keyword>
<protein>
    <submittedName>
        <fullName evidence="1">Uncharacterized protein</fullName>
    </submittedName>
</protein>
<organism evidence="1 2">
    <name type="scientific">Mariniblastus fucicola</name>
    <dbReference type="NCBI Taxonomy" id="980251"/>
    <lineage>
        <taxon>Bacteria</taxon>
        <taxon>Pseudomonadati</taxon>
        <taxon>Planctomycetota</taxon>
        <taxon>Planctomycetia</taxon>
        <taxon>Pirellulales</taxon>
        <taxon>Pirellulaceae</taxon>
        <taxon>Mariniblastus</taxon>
    </lineage>
</organism>
<dbReference type="KEGG" id="mff:MFFC18_21430"/>
<dbReference type="EMBL" id="CP042912">
    <property type="protein sequence ID" value="QEG22267.1"/>
    <property type="molecule type" value="Genomic_DNA"/>
</dbReference>
<gene>
    <name evidence="1" type="ORF">MFFC18_21430</name>
</gene>
<dbReference type="Proteomes" id="UP000322214">
    <property type="component" value="Chromosome"/>
</dbReference>
<sequence>MLTIVVLATGWMADRTIHFRRAEEVLDRNTFGAGRFSQTWTSIHAARAYRDASPSELKLYFKSELFGCIQNTWRYHDRIDAVTDDAWSAIRLANESMKLLECKTPDDFFAFAVDFLPDENDGLFPELHDTDSEQHKSLRKFLEAALLEENEIQWGP</sequence>
<evidence type="ECO:0000313" key="2">
    <source>
        <dbReference type="Proteomes" id="UP000322214"/>
    </source>
</evidence>
<dbReference type="AlphaFoldDB" id="A0A5B9P6N5"/>
<dbReference type="STRING" id="980251.GCA_001642875_03622"/>
<proteinExistence type="predicted"/>
<name>A0A5B9P6N5_9BACT</name>
<evidence type="ECO:0000313" key="1">
    <source>
        <dbReference type="EMBL" id="QEG22267.1"/>
    </source>
</evidence>
<accession>A0A5B9P6N5</accession>
<reference evidence="1 2" key="1">
    <citation type="submission" date="2019-08" db="EMBL/GenBank/DDBJ databases">
        <title>Deep-cultivation of Planctomycetes and their phenomic and genomic characterization uncovers novel biology.</title>
        <authorList>
            <person name="Wiegand S."/>
            <person name="Jogler M."/>
            <person name="Boedeker C."/>
            <person name="Pinto D."/>
            <person name="Vollmers J."/>
            <person name="Rivas-Marin E."/>
            <person name="Kohn T."/>
            <person name="Peeters S.H."/>
            <person name="Heuer A."/>
            <person name="Rast P."/>
            <person name="Oberbeckmann S."/>
            <person name="Bunk B."/>
            <person name="Jeske O."/>
            <person name="Meyerdierks A."/>
            <person name="Storesund J.E."/>
            <person name="Kallscheuer N."/>
            <person name="Luecker S."/>
            <person name="Lage O.M."/>
            <person name="Pohl T."/>
            <person name="Merkel B.J."/>
            <person name="Hornburger P."/>
            <person name="Mueller R.-W."/>
            <person name="Bruemmer F."/>
            <person name="Labrenz M."/>
            <person name="Spormann A.M."/>
            <person name="Op den Camp H."/>
            <person name="Overmann J."/>
            <person name="Amann R."/>
            <person name="Jetten M.S.M."/>
            <person name="Mascher T."/>
            <person name="Medema M.H."/>
            <person name="Devos D.P."/>
            <person name="Kaster A.-K."/>
            <person name="Ovreas L."/>
            <person name="Rohde M."/>
            <person name="Galperin M.Y."/>
            <person name="Jogler C."/>
        </authorList>
    </citation>
    <scope>NUCLEOTIDE SEQUENCE [LARGE SCALE GENOMIC DNA]</scope>
    <source>
        <strain evidence="1 2">FC18</strain>
    </source>
</reference>
<dbReference type="RefSeq" id="WP_075082352.1">
    <property type="nucleotide sequence ID" value="NZ_CP042912.1"/>
</dbReference>